<organism evidence="1">
    <name type="scientific">Schistosoma japonicum</name>
    <name type="common">Blood fluke</name>
    <dbReference type="NCBI Taxonomy" id="6182"/>
    <lineage>
        <taxon>Eukaryota</taxon>
        <taxon>Metazoa</taxon>
        <taxon>Spiralia</taxon>
        <taxon>Lophotrochozoa</taxon>
        <taxon>Platyhelminthes</taxon>
        <taxon>Trematoda</taxon>
        <taxon>Digenea</taxon>
        <taxon>Strigeidida</taxon>
        <taxon>Schistosomatoidea</taxon>
        <taxon>Schistosomatidae</taxon>
        <taxon>Schistosoma</taxon>
    </lineage>
</organism>
<reference evidence="1" key="1">
    <citation type="submission" date="2005-01" db="EMBL/GenBank/DDBJ databases">
        <authorList>
            <person name="Han Z."/>
        </authorList>
    </citation>
    <scope>NUCLEOTIDE SEQUENCE</scope>
</reference>
<protein>
    <submittedName>
        <fullName evidence="1">SJCHGC07765 protein</fullName>
    </submittedName>
</protein>
<sequence>MPTQVIDKGLVSCRATSNPAVPEGKSPAEFMFGRKVRTIFNSILPSKRTDEPKDERQRTTIRSFQVSENVLIKSYQGIRNWDPCIVERRIGKYYT</sequence>
<proteinExistence type="evidence at transcript level"/>
<dbReference type="AlphaFoldDB" id="Q5BRN7"/>
<name>Q5BRN7_SCHJA</name>
<dbReference type="EMBL" id="AY915577">
    <property type="protein sequence ID" value="AAX30798.1"/>
    <property type="molecule type" value="mRNA"/>
</dbReference>
<evidence type="ECO:0000313" key="1">
    <source>
        <dbReference type="EMBL" id="AAX30798.1"/>
    </source>
</evidence>
<accession>Q5BRN7</accession>
<reference evidence="1" key="2">
    <citation type="journal article" date="2006" name="PLoS Pathog.">
        <title>New perspectives on host-parasite interplay by comparative transcriptomic and proteomic analyses of Schistosoma japonicum.</title>
        <authorList>
            <person name="Liu F."/>
            <person name="Lu J."/>
            <person name="Hu W."/>
            <person name="Wang S.Y."/>
            <person name="Cui S.J."/>
            <person name="Chi M."/>
            <person name="Yan Q."/>
            <person name="Wang X.R."/>
            <person name="Song H.D."/>
            <person name="Xu X.N."/>
            <person name="Wang J.J."/>
            <person name="Zhang X.L."/>
            <person name="Zhang X."/>
            <person name="Wang Z.Q."/>
            <person name="Xue C.L."/>
            <person name="Brindley P.J."/>
            <person name="McManus D.P."/>
            <person name="Yang P.Y."/>
            <person name="Feng Z."/>
            <person name="Chen Z."/>
            <person name="Han Z.G."/>
        </authorList>
    </citation>
    <scope>NUCLEOTIDE SEQUENCE</scope>
</reference>